<dbReference type="PANTHER" id="PTHR43330">
    <property type="entry name" value="METHIONINE AMINOPEPTIDASE"/>
    <property type="match status" value="1"/>
</dbReference>
<dbReference type="PROSITE" id="PS00680">
    <property type="entry name" value="MAP_1"/>
    <property type="match status" value="1"/>
</dbReference>
<keyword evidence="12" id="KW-1185">Reference proteome</keyword>
<proteinExistence type="inferred from homology"/>
<dbReference type="InterPro" id="IPR002467">
    <property type="entry name" value="Pept_M24A_MAP1"/>
</dbReference>
<evidence type="ECO:0000313" key="12">
    <source>
        <dbReference type="Proteomes" id="UP000195840"/>
    </source>
</evidence>
<evidence type="ECO:0000256" key="3">
    <source>
        <dbReference type="ARBA" id="ARBA00002521"/>
    </source>
</evidence>
<comment type="catalytic activity">
    <reaction evidence="8 9">
        <text>Release of N-terminal amino acids, preferentially methionine, from peptides and arylamides.</text>
        <dbReference type="EC" id="3.4.11.18"/>
    </reaction>
</comment>
<feature type="binding site" evidence="8">
    <location>
        <position position="260"/>
    </location>
    <ligand>
        <name>a divalent metal cation</name>
        <dbReference type="ChEBI" id="CHEBI:60240"/>
        <label>2</label>
        <note>catalytic</note>
    </ligand>
</feature>
<dbReference type="HAMAP" id="MF_01974">
    <property type="entry name" value="MetAP_1"/>
    <property type="match status" value="1"/>
</dbReference>
<dbReference type="Pfam" id="PF00557">
    <property type="entry name" value="Peptidase_M24"/>
    <property type="match status" value="1"/>
</dbReference>
<dbReference type="GO" id="GO:0005506">
    <property type="term" value="F:iron ion binding"/>
    <property type="evidence" value="ECO:0007669"/>
    <property type="project" value="UniProtKB-ARBA"/>
</dbReference>
<evidence type="ECO:0000256" key="4">
    <source>
        <dbReference type="ARBA" id="ARBA00022438"/>
    </source>
</evidence>
<dbReference type="InterPro" id="IPR036005">
    <property type="entry name" value="Creatinase/aminopeptidase-like"/>
</dbReference>
<dbReference type="InterPro" id="IPR000994">
    <property type="entry name" value="Pept_M24"/>
</dbReference>
<dbReference type="EMBL" id="NHOG01000026">
    <property type="protein sequence ID" value="OVZ78197.1"/>
    <property type="molecule type" value="Genomic_DNA"/>
</dbReference>
<feature type="binding site" evidence="8">
    <location>
        <position position="135"/>
    </location>
    <ligand>
        <name>substrate</name>
    </ligand>
</feature>
<reference evidence="11 12" key="1">
    <citation type="submission" date="2017-05" db="EMBL/GenBank/DDBJ databases">
        <title>Whole genome sequencing of Yersinia kristensenii.</title>
        <authorList>
            <person name="Campioni F."/>
        </authorList>
    </citation>
    <scope>NUCLEOTIDE SEQUENCE [LARGE SCALE GENOMIC DNA]</scope>
    <source>
        <strain evidence="11 12">CFSAN060538</strain>
    </source>
</reference>
<evidence type="ECO:0000256" key="6">
    <source>
        <dbReference type="ARBA" id="ARBA00022723"/>
    </source>
</evidence>
<comment type="function">
    <text evidence="3 8">Removes the N-terminal methionine from nascent proteins. The N-terminal methionine is often cleaved when the second residue in the primary sequence is small and uncharged (Met-Ala-, Cys, Gly, Pro, Ser, Thr, or Val). Requires deformylation of the N(alpha)-formylated initiator methionine before it can be hydrolyzed.</text>
</comment>
<feature type="binding site" evidence="8">
    <location>
        <position position="291"/>
    </location>
    <ligand>
        <name>a divalent metal cation</name>
        <dbReference type="ChEBI" id="CHEBI:60240"/>
        <label>1</label>
    </ligand>
</feature>
<dbReference type="Proteomes" id="UP000195840">
    <property type="component" value="Unassembled WGS sequence"/>
</dbReference>
<evidence type="ECO:0000256" key="8">
    <source>
        <dbReference type="HAMAP-Rule" id="MF_01974"/>
    </source>
</evidence>
<keyword evidence="7 8" id="KW-0378">Hydrolase</keyword>
<dbReference type="InterPro" id="IPR001714">
    <property type="entry name" value="Pept_M24_MAP"/>
</dbReference>
<keyword evidence="6 8" id="KW-0479">Metal-binding</keyword>
<feature type="binding site" evidence="8">
    <location>
        <position position="227"/>
    </location>
    <ligand>
        <name>a divalent metal cation</name>
        <dbReference type="ChEBI" id="CHEBI:60240"/>
        <label>2</label>
        <note>catalytic</note>
    </ligand>
</feature>
<dbReference type="AlphaFoldDB" id="A0AB73NGF9"/>
<dbReference type="PRINTS" id="PR00599">
    <property type="entry name" value="MAPEPTIDASE"/>
</dbReference>
<evidence type="ECO:0000256" key="9">
    <source>
        <dbReference type="RuleBase" id="RU003653"/>
    </source>
</evidence>
<evidence type="ECO:0000259" key="10">
    <source>
        <dbReference type="Pfam" id="PF00557"/>
    </source>
</evidence>
<sequence>MCVGYALSPESLTDVSSSGLSRLPPFCNSNYLGYMIFIHLLIITAAETHSPYGHFCMAISIKTPEDIQKMRVAGRLAAEVLEIIEPHVKPGVTTGELDRICHDHITHHQQAISACLGYHGFPKSVCISVNEVICHGIPSDEKVLKDGDIVNIDVTVIKDGFHGDTSKMFIVGKPTILGERLCRVTQESLYLAIKMVKPGIRLRTLGKEIQKFVEAENFSVVREYCGHGIGEGFHEEPQVLHYDADDGGVVLQAGMAFTIEPMVNAGDYRIRTMKDGWTVKTKDRSLSAQYEHTIVVTDNGCEIMTLRKDDTIPNIITHE</sequence>
<protein>
    <recommendedName>
        <fullName evidence="8 9">Methionine aminopeptidase</fullName>
        <shortName evidence="8">MAP</shortName>
        <shortName evidence="8">MetAP</shortName>
        <ecNumber evidence="8 9">3.4.11.18</ecNumber>
    </recommendedName>
    <alternativeName>
        <fullName evidence="8">Peptidase M</fullName>
    </alternativeName>
</protein>
<keyword evidence="4 8" id="KW-0031">Aminopeptidase</keyword>
<dbReference type="SUPFAM" id="SSF55920">
    <property type="entry name" value="Creatinase/aminopeptidase"/>
    <property type="match status" value="1"/>
</dbReference>
<dbReference type="GO" id="GO:0005829">
    <property type="term" value="C:cytosol"/>
    <property type="evidence" value="ECO:0007669"/>
    <property type="project" value="TreeGrafter"/>
</dbReference>
<comment type="similarity">
    <text evidence="8">Belongs to the peptidase M24A family. Methionine aminopeptidase type 1 subfamily.</text>
</comment>
<dbReference type="EC" id="3.4.11.18" evidence="8 9"/>
<evidence type="ECO:0000256" key="1">
    <source>
        <dbReference type="ARBA" id="ARBA00001936"/>
    </source>
</evidence>
<gene>
    <name evidence="8" type="primary">map</name>
    <name evidence="11" type="ORF">CBW52_19355</name>
</gene>
<dbReference type="FunFam" id="3.90.230.10:FF:000001">
    <property type="entry name" value="Methionine aminopeptidase"/>
    <property type="match status" value="1"/>
</dbReference>
<keyword evidence="5 8" id="KW-0645">Protease</keyword>
<feature type="binding site" evidence="8">
    <location>
        <position position="234"/>
    </location>
    <ligand>
        <name>substrate</name>
    </ligand>
</feature>
<feature type="binding site" evidence="8">
    <location>
        <position position="164"/>
    </location>
    <ligand>
        <name>a divalent metal cation</name>
        <dbReference type="ChEBI" id="CHEBI:60240"/>
        <label>2</label>
        <note>catalytic</note>
    </ligand>
</feature>
<evidence type="ECO:0000256" key="2">
    <source>
        <dbReference type="ARBA" id="ARBA00001954"/>
    </source>
</evidence>
<dbReference type="PANTHER" id="PTHR43330:SF27">
    <property type="entry name" value="METHIONINE AMINOPEPTIDASE"/>
    <property type="match status" value="1"/>
</dbReference>
<feature type="binding site" evidence="8">
    <location>
        <position position="153"/>
    </location>
    <ligand>
        <name>a divalent metal cation</name>
        <dbReference type="ChEBI" id="CHEBI:60240"/>
        <label>1</label>
    </ligand>
</feature>
<evidence type="ECO:0000256" key="5">
    <source>
        <dbReference type="ARBA" id="ARBA00022670"/>
    </source>
</evidence>
<comment type="caution">
    <text evidence="11">The sequence shown here is derived from an EMBL/GenBank/DDBJ whole genome shotgun (WGS) entry which is preliminary data.</text>
</comment>
<accession>A0AB73NGF9</accession>
<dbReference type="NCBIfam" id="TIGR00500">
    <property type="entry name" value="met_pdase_I"/>
    <property type="match status" value="1"/>
</dbReference>
<dbReference type="GO" id="GO:0070006">
    <property type="term" value="F:metalloaminopeptidase activity"/>
    <property type="evidence" value="ECO:0007669"/>
    <property type="project" value="UniProtKB-UniRule"/>
</dbReference>
<comment type="subunit">
    <text evidence="8">Monomer.</text>
</comment>
<comment type="cofactor">
    <cofactor evidence="2">
        <name>Fe(2+)</name>
        <dbReference type="ChEBI" id="CHEBI:29033"/>
    </cofactor>
</comment>
<name>A0AB73NGF9_YERKR</name>
<dbReference type="GO" id="GO:0006508">
    <property type="term" value="P:proteolysis"/>
    <property type="evidence" value="ECO:0007669"/>
    <property type="project" value="UniProtKB-KW"/>
</dbReference>
<dbReference type="CDD" id="cd01086">
    <property type="entry name" value="MetAP1"/>
    <property type="match status" value="1"/>
</dbReference>
<dbReference type="GO" id="GO:0004239">
    <property type="term" value="F:initiator methionyl aminopeptidase activity"/>
    <property type="evidence" value="ECO:0007669"/>
    <property type="project" value="UniProtKB-UniRule"/>
</dbReference>
<feature type="binding site" evidence="8">
    <location>
        <position position="164"/>
    </location>
    <ligand>
        <name>a divalent metal cation</name>
        <dbReference type="ChEBI" id="CHEBI:60240"/>
        <label>1</label>
    </ligand>
</feature>
<feature type="domain" description="Peptidase M24" evidence="10">
    <location>
        <begin position="68"/>
        <end position="298"/>
    </location>
</feature>
<evidence type="ECO:0000313" key="11">
    <source>
        <dbReference type="EMBL" id="OVZ78197.1"/>
    </source>
</evidence>
<dbReference type="Gene3D" id="3.90.230.10">
    <property type="entry name" value="Creatinase/methionine aminopeptidase superfamily"/>
    <property type="match status" value="1"/>
</dbReference>
<comment type="cofactor">
    <cofactor evidence="1">
        <name>Mn(2+)</name>
        <dbReference type="ChEBI" id="CHEBI:29035"/>
    </cofactor>
</comment>
<organism evidence="11 12">
    <name type="scientific">Yersinia kristensenii</name>
    <dbReference type="NCBI Taxonomy" id="28152"/>
    <lineage>
        <taxon>Bacteria</taxon>
        <taxon>Pseudomonadati</taxon>
        <taxon>Pseudomonadota</taxon>
        <taxon>Gammaproteobacteria</taxon>
        <taxon>Enterobacterales</taxon>
        <taxon>Yersiniaceae</taxon>
        <taxon>Yersinia</taxon>
    </lineage>
</organism>
<feature type="binding site" evidence="8">
    <location>
        <position position="291"/>
    </location>
    <ligand>
        <name>a divalent metal cation</name>
        <dbReference type="ChEBI" id="CHEBI:60240"/>
        <label>2</label>
        <note>catalytic</note>
    </ligand>
</feature>
<evidence type="ECO:0000256" key="7">
    <source>
        <dbReference type="ARBA" id="ARBA00022801"/>
    </source>
</evidence>
<comment type="cofactor">
    <cofactor evidence="8">
        <name>Co(2+)</name>
        <dbReference type="ChEBI" id="CHEBI:48828"/>
    </cofactor>
    <cofactor evidence="8">
        <name>Zn(2+)</name>
        <dbReference type="ChEBI" id="CHEBI:29105"/>
    </cofactor>
    <cofactor evidence="8">
        <name>Mn(2+)</name>
        <dbReference type="ChEBI" id="CHEBI:29035"/>
    </cofactor>
    <cofactor evidence="8">
        <name>Fe(2+)</name>
        <dbReference type="ChEBI" id="CHEBI:29033"/>
    </cofactor>
    <text evidence="8">Binds 2 divalent metal cations per subunit. Has a high-affinity and a low affinity metal-binding site. The true nature of the physiological cofactor is under debate. The enzyme is active with cobalt, zinc, manganese or divalent iron ions. Most likely, methionine aminopeptidases function as mononuclear Fe(2+)-metalloproteases under physiological conditions, and the catalytically relevant metal-binding site has been assigned to the histidine-containing high-affinity site.</text>
</comment>